<keyword evidence="1" id="KW-0973">c-di-GMP</keyword>
<accession>A0A0F3IQJ3</accession>
<evidence type="ECO:0000313" key="6">
    <source>
        <dbReference type="Proteomes" id="UP000033684"/>
    </source>
</evidence>
<dbReference type="InterPro" id="IPR012349">
    <property type="entry name" value="Split_barrel_FMN-bd"/>
</dbReference>
<evidence type="ECO:0000256" key="2">
    <source>
        <dbReference type="ARBA" id="ARBA00022741"/>
    </source>
</evidence>
<reference evidence="6" key="1">
    <citation type="submission" date="2015-03" db="EMBL/GenBank/DDBJ databases">
        <title>Draft genome sequence of a novel methanotroph (Sn10-6) isolated from flooded ricefield rhizosphere in India.</title>
        <authorList>
            <person name="Pandit P.S."/>
            <person name="Pore S.D."/>
            <person name="Arora P."/>
            <person name="Kapse N.G."/>
            <person name="Dhakephalkar P.K."/>
            <person name="Rahalkar M.C."/>
        </authorList>
    </citation>
    <scope>NUCLEOTIDE SEQUENCE [LARGE SCALE GENOMIC DNA]</scope>
    <source>
        <strain evidence="6">Sn10-6</strain>
    </source>
</reference>
<evidence type="ECO:0000256" key="3">
    <source>
        <dbReference type="ARBA" id="ARBA00023143"/>
    </source>
</evidence>
<dbReference type="EMBL" id="LAJX01000015">
    <property type="protein sequence ID" value="KJV07854.1"/>
    <property type="molecule type" value="Genomic_DNA"/>
</dbReference>
<keyword evidence="2" id="KW-0547">Nucleotide-binding</keyword>
<dbReference type="OrthoDB" id="5572581at2"/>
<dbReference type="InterPro" id="IPR009926">
    <property type="entry name" value="T3SS_YcgR_PilZN"/>
</dbReference>
<keyword evidence="6" id="KW-1185">Reference proteome</keyword>
<organism evidence="5 6">
    <name type="scientific">Methylocucumis oryzae</name>
    <dbReference type="NCBI Taxonomy" id="1632867"/>
    <lineage>
        <taxon>Bacteria</taxon>
        <taxon>Pseudomonadati</taxon>
        <taxon>Pseudomonadota</taxon>
        <taxon>Gammaproteobacteria</taxon>
        <taxon>Methylococcales</taxon>
        <taxon>Methylococcaceae</taxon>
        <taxon>Methylocucumis</taxon>
    </lineage>
</organism>
<evidence type="ECO:0000313" key="5">
    <source>
        <dbReference type="EMBL" id="KJV07854.1"/>
    </source>
</evidence>
<gene>
    <name evidence="5" type="ORF">VZ94_02035</name>
</gene>
<name>A0A0F3IQJ3_9GAMM</name>
<evidence type="ECO:0000259" key="4">
    <source>
        <dbReference type="Pfam" id="PF07317"/>
    </source>
</evidence>
<keyword evidence="3" id="KW-0975">Bacterial flagellum</keyword>
<feature type="domain" description="Type III secretion system flagellar brake protein YcgR PilZN" evidence="4">
    <location>
        <begin position="7"/>
        <end position="109"/>
    </location>
</feature>
<comment type="caution">
    <text evidence="5">The sequence shown here is derived from an EMBL/GenBank/DDBJ whole genome shotgun (WGS) entry which is preliminary data.</text>
</comment>
<dbReference type="GO" id="GO:0000166">
    <property type="term" value="F:nucleotide binding"/>
    <property type="evidence" value="ECO:0007669"/>
    <property type="project" value="UniProtKB-KW"/>
</dbReference>
<evidence type="ECO:0000256" key="1">
    <source>
        <dbReference type="ARBA" id="ARBA00022636"/>
    </source>
</evidence>
<dbReference type="AlphaFoldDB" id="A0A0F3IQJ3"/>
<sequence>MDHESAFLIRSRSDIISKLALLRKYKCLLTVSFNDNESSFITTILEITKDHVIFYHGPQKQQLEQLQKSEGIHFRTEHNGVKVFFESNRFIEKRVDGALVYAIPIPDSITWVEARDFYRIKIPEHKPAFCLIAPNGAIPIKLKLLDISLSGFSAVNDTFEVSKVMNPNIYFKDCKLVLNEWIEEVISFEIRHKYVFKAAHLKRSEKIGCKFIAPSQAFENVIQSYILQIEREYRQNQSVNSVESPVPTPKSIFW</sequence>
<dbReference type="RefSeq" id="WP_045777956.1">
    <property type="nucleotide sequence ID" value="NZ_LAJX01000015.1"/>
</dbReference>
<reference evidence="5 6" key="2">
    <citation type="journal article" date="2016" name="Microb. Ecol.">
        <title>Genome Characteristics of a Novel Type I Methanotroph (Sn10-6) Isolated from a Flooded Indian Rice Field.</title>
        <authorList>
            <person name="Rahalkar M.C."/>
            <person name="Pandit P.S."/>
            <person name="Dhakephalkar P.K."/>
            <person name="Pore S."/>
            <person name="Arora P."/>
            <person name="Kapse N."/>
        </authorList>
    </citation>
    <scope>NUCLEOTIDE SEQUENCE [LARGE SCALE GENOMIC DNA]</scope>
    <source>
        <strain evidence="5 6">Sn10-6</strain>
    </source>
</reference>
<dbReference type="Gene3D" id="2.30.110.10">
    <property type="entry name" value="Electron Transport, Fmn-binding Protein, Chain A"/>
    <property type="match status" value="1"/>
</dbReference>
<dbReference type="Gene3D" id="2.40.10.220">
    <property type="entry name" value="predicted glycosyltransferase like domains"/>
    <property type="match status" value="1"/>
</dbReference>
<dbReference type="Proteomes" id="UP000033684">
    <property type="component" value="Unassembled WGS sequence"/>
</dbReference>
<proteinExistence type="predicted"/>
<dbReference type="Pfam" id="PF07317">
    <property type="entry name" value="PilZN"/>
    <property type="match status" value="1"/>
</dbReference>
<protein>
    <recommendedName>
        <fullName evidence="4">Type III secretion system flagellar brake protein YcgR PilZN domain-containing protein</fullName>
    </recommendedName>
</protein>